<dbReference type="VEuPathDB" id="FungiDB:CPAG_06360"/>
<reference evidence="3" key="3">
    <citation type="journal article" date="2010" name="Genome Res.">
        <title>Population genomic sequencing of Coccidioides fungi reveals recent hybridization and transposon control.</title>
        <authorList>
            <person name="Neafsey D.E."/>
            <person name="Barker B.M."/>
            <person name="Sharpton T.J."/>
            <person name="Stajich J.E."/>
            <person name="Park D.J."/>
            <person name="Whiston E."/>
            <person name="Hung C.-Y."/>
            <person name="McMahan C."/>
            <person name="White J."/>
            <person name="Sykes S."/>
            <person name="Heiman D."/>
            <person name="Young S."/>
            <person name="Zeng Q."/>
            <person name="Abouelleil A."/>
            <person name="Aftuck L."/>
            <person name="Bessette D."/>
            <person name="Brown A."/>
            <person name="FitzGerald M."/>
            <person name="Lui A."/>
            <person name="Macdonald J.P."/>
            <person name="Priest M."/>
            <person name="Orbach M.J."/>
            <person name="Galgiani J.N."/>
            <person name="Kirkland T.N."/>
            <person name="Cole G.T."/>
            <person name="Birren B.W."/>
            <person name="Henn M.R."/>
            <person name="Taylor J.W."/>
            <person name="Rounsley S.D."/>
        </authorList>
    </citation>
    <scope>NUCLEOTIDE SEQUENCE [LARGE SCALE GENOMIC DNA]</scope>
    <source>
        <strain evidence="3">RMSCC 3488</strain>
    </source>
</reference>
<feature type="region of interest" description="Disordered" evidence="1">
    <location>
        <begin position="1"/>
        <end position="29"/>
    </location>
</feature>
<dbReference type="Proteomes" id="UP000054567">
    <property type="component" value="Unassembled WGS sequence"/>
</dbReference>
<feature type="compositionally biased region" description="Polar residues" evidence="1">
    <location>
        <begin position="18"/>
        <end position="29"/>
    </location>
</feature>
<dbReference type="AlphaFoldDB" id="A0A0J6FIA2"/>
<proteinExistence type="predicted"/>
<reference evidence="2 3" key="1">
    <citation type="submission" date="2007-06" db="EMBL/GenBank/DDBJ databases">
        <title>The Genome Sequence of Coccidioides posadasii RMSCC_3488.</title>
        <authorList>
            <consortium name="Coccidioides Genome Resources Consortium"/>
            <consortium name="The Broad Institute Genome Sequencing Platform"/>
            <person name="Henn M.R."/>
            <person name="Sykes S."/>
            <person name="Young S."/>
            <person name="Jaffe D."/>
            <person name="Berlin A."/>
            <person name="Alvarez P."/>
            <person name="Butler J."/>
            <person name="Gnerre S."/>
            <person name="Grabherr M."/>
            <person name="Mauceli E."/>
            <person name="Brockman W."/>
            <person name="Kodira C."/>
            <person name="Alvarado L."/>
            <person name="Zeng Q."/>
            <person name="Crawford M."/>
            <person name="Antoine C."/>
            <person name="Devon K."/>
            <person name="Galgiani J."/>
            <person name="Orsborn K."/>
            <person name="Lewis M.L."/>
            <person name="Nusbaum C."/>
            <person name="Galagan J."/>
            <person name="Birren B."/>
        </authorList>
    </citation>
    <scope>NUCLEOTIDE SEQUENCE [LARGE SCALE GENOMIC DNA]</scope>
    <source>
        <strain evidence="2 3">RMSCC 3488</strain>
    </source>
</reference>
<accession>A0A0J6FIA2</accession>
<name>A0A0J6FIA2_COCPO</name>
<organism evidence="2 3">
    <name type="scientific">Coccidioides posadasii RMSCC 3488</name>
    <dbReference type="NCBI Taxonomy" id="454284"/>
    <lineage>
        <taxon>Eukaryota</taxon>
        <taxon>Fungi</taxon>
        <taxon>Dikarya</taxon>
        <taxon>Ascomycota</taxon>
        <taxon>Pezizomycotina</taxon>
        <taxon>Eurotiomycetes</taxon>
        <taxon>Eurotiomycetidae</taxon>
        <taxon>Onygenales</taxon>
        <taxon>Onygenaceae</taxon>
        <taxon>Coccidioides</taxon>
    </lineage>
</organism>
<gene>
    <name evidence="2" type="ORF">CPAG_06360</name>
</gene>
<reference evidence="3" key="2">
    <citation type="journal article" date="2009" name="Genome Res.">
        <title>Comparative genomic analyses of the human fungal pathogens Coccidioides and their relatives.</title>
        <authorList>
            <person name="Sharpton T.J."/>
            <person name="Stajich J.E."/>
            <person name="Rounsley S.D."/>
            <person name="Gardner M.J."/>
            <person name="Wortman J.R."/>
            <person name="Jordar V.S."/>
            <person name="Maiti R."/>
            <person name="Kodira C.D."/>
            <person name="Neafsey D.E."/>
            <person name="Zeng Q."/>
            <person name="Hung C.-Y."/>
            <person name="McMahan C."/>
            <person name="Muszewska A."/>
            <person name="Grynberg M."/>
            <person name="Mandel M.A."/>
            <person name="Kellner E.M."/>
            <person name="Barker B.M."/>
            <person name="Galgiani J.N."/>
            <person name="Orbach M.J."/>
            <person name="Kirkland T.N."/>
            <person name="Cole G.T."/>
            <person name="Henn M.R."/>
            <person name="Birren B.W."/>
            <person name="Taylor J.W."/>
        </authorList>
    </citation>
    <scope>NUCLEOTIDE SEQUENCE [LARGE SCALE GENOMIC DNA]</scope>
    <source>
        <strain evidence="3">RMSCC 3488</strain>
    </source>
</reference>
<protein>
    <submittedName>
        <fullName evidence="2">Uncharacterized protein</fullName>
    </submittedName>
</protein>
<evidence type="ECO:0000313" key="2">
    <source>
        <dbReference type="EMBL" id="KMM70048.1"/>
    </source>
</evidence>
<feature type="region of interest" description="Disordered" evidence="1">
    <location>
        <begin position="72"/>
        <end position="99"/>
    </location>
</feature>
<dbReference type="EMBL" id="DS268112">
    <property type="protein sequence ID" value="KMM70048.1"/>
    <property type="molecule type" value="Genomic_DNA"/>
</dbReference>
<evidence type="ECO:0000313" key="3">
    <source>
        <dbReference type="Proteomes" id="UP000054567"/>
    </source>
</evidence>
<sequence length="114" mass="13261">MFRRMRGGSRLYMLPGPTASQTKTPRSSQNLWKLRRLPASCWNEPHPPKFSHTPKEAKLDKSGHAKRLVTKQYHESWLNNSPKRPGFPPPRTPPGKRRRMTIRALSRVQSALYF</sequence>
<evidence type="ECO:0000256" key="1">
    <source>
        <dbReference type="SAM" id="MobiDB-lite"/>
    </source>
</evidence>